<dbReference type="Pfam" id="PF00400">
    <property type="entry name" value="WD40"/>
    <property type="match status" value="6"/>
</dbReference>
<reference evidence="9" key="1">
    <citation type="submission" date="2021-01" db="EMBL/GenBank/DDBJ databases">
        <authorList>
            <person name="Corre E."/>
            <person name="Pelletier E."/>
            <person name="Niang G."/>
            <person name="Scheremetjew M."/>
            <person name="Finn R."/>
            <person name="Kale V."/>
            <person name="Holt S."/>
            <person name="Cochrane G."/>
            <person name="Meng A."/>
            <person name="Brown T."/>
            <person name="Cohen L."/>
        </authorList>
    </citation>
    <scope>NUCLEOTIDE SEQUENCE</scope>
    <source>
        <strain evidence="9">DIVA3 518/3/11/1/6</strain>
    </source>
</reference>
<feature type="repeat" description="WD" evidence="7">
    <location>
        <begin position="169"/>
        <end position="200"/>
    </location>
</feature>
<evidence type="ECO:0000256" key="2">
    <source>
        <dbReference type="ARBA" id="ARBA00022574"/>
    </source>
</evidence>
<organism evidence="9">
    <name type="scientific">Vannella robusta</name>
    <dbReference type="NCBI Taxonomy" id="1487602"/>
    <lineage>
        <taxon>Eukaryota</taxon>
        <taxon>Amoebozoa</taxon>
        <taxon>Discosea</taxon>
        <taxon>Flabellinia</taxon>
        <taxon>Vannellidae</taxon>
        <taxon>Vannella</taxon>
    </lineage>
</organism>
<dbReference type="GO" id="GO:0006357">
    <property type="term" value="P:regulation of transcription by RNA polymerase II"/>
    <property type="evidence" value="ECO:0007669"/>
    <property type="project" value="TreeGrafter"/>
</dbReference>
<evidence type="ECO:0000313" key="9">
    <source>
        <dbReference type="EMBL" id="CAE2217827.1"/>
    </source>
</evidence>
<dbReference type="PROSITE" id="PS50082">
    <property type="entry name" value="WD_REPEATS_2"/>
    <property type="match status" value="6"/>
</dbReference>
<dbReference type="InterPro" id="IPR019775">
    <property type="entry name" value="WD40_repeat_CS"/>
</dbReference>
<evidence type="ECO:0000256" key="3">
    <source>
        <dbReference type="ARBA" id="ARBA00022737"/>
    </source>
</evidence>
<feature type="repeat" description="WD" evidence="7">
    <location>
        <begin position="335"/>
        <end position="385"/>
    </location>
</feature>
<dbReference type="PROSITE" id="PS00678">
    <property type="entry name" value="WD_REPEATS_1"/>
    <property type="match status" value="2"/>
</dbReference>
<dbReference type="FunFam" id="2.130.10.10:FF:000218">
    <property type="entry name" value="WD40 repeat-containing protein HOS15"/>
    <property type="match status" value="1"/>
</dbReference>
<evidence type="ECO:0000256" key="8">
    <source>
        <dbReference type="SAM" id="MobiDB-lite"/>
    </source>
</evidence>
<name>A0A7S4I3X3_9EUKA</name>
<dbReference type="PROSITE" id="PS50294">
    <property type="entry name" value="WD_REPEATS_REGION"/>
    <property type="match status" value="5"/>
</dbReference>
<dbReference type="CDD" id="cd00200">
    <property type="entry name" value="WD40"/>
    <property type="match status" value="1"/>
</dbReference>
<dbReference type="InterPro" id="IPR001680">
    <property type="entry name" value="WD40_rpt"/>
</dbReference>
<dbReference type="PANTHER" id="PTHR22846">
    <property type="entry name" value="WD40 REPEAT PROTEIN"/>
    <property type="match status" value="1"/>
</dbReference>
<gene>
    <name evidence="9" type="ORF">VSP0166_LOCUS7890</name>
</gene>
<dbReference type="FunFam" id="1.20.960.30:FF:000001">
    <property type="entry name" value="F-box-like/WD repeat-containing protein TBL1XR1"/>
    <property type="match status" value="1"/>
</dbReference>
<dbReference type="InterPro" id="IPR036322">
    <property type="entry name" value="WD40_repeat_dom_sf"/>
</dbReference>
<dbReference type="InterPro" id="IPR045183">
    <property type="entry name" value="Ebi-like"/>
</dbReference>
<sequence length="462" mass="51331">MSITSEEINFLVYRYLQESGFSHSAFTFFNESTIPRSNINGANVPPGSLISLVQRGLQYKEMETHLNEDGSEIPCKVPFSIVTPHHCKIEDADEEMKDSGDENDVSIPEEEVKLLKGHSKEVYVCAWNNKKDILASGSADTTARIWRVRSDPSKKGATPTTVLPHQNPATTDNEEVSVIRWDPTGNFLATGAVDGVARIWTAKGTLKHTLVQHKEPIFSLKWNKEGNFLLSGSADHTAIVWDVAAGEMKQQFAFHGAPTLDVDWKDNKTFATCSSDHSIHVGEIGTTQSIRRFDGHKNEVNTIKWCPAGRLLASCSDDCTAKLWSMDAKEALYDFKEHEKELYTIEWSPTGAGTANPNRDLMLASASFDSTVRLWNIEQGRCLHNLAKHTDPVYSISFSPDGQYLASGSFDHYVHIWSVSTGEVVKSYRGGGGIFEVCWNTKGDKIAACFDTNNIAVIDFRM</sequence>
<feature type="repeat" description="WD" evidence="7">
    <location>
        <begin position="210"/>
        <end position="251"/>
    </location>
</feature>
<keyword evidence="2 7" id="KW-0853">WD repeat</keyword>
<evidence type="ECO:0000256" key="6">
    <source>
        <dbReference type="ARBA" id="ARBA00023242"/>
    </source>
</evidence>
<dbReference type="Gene3D" id="2.130.10.10">
    <property type="entry name" value="YVTN repeat-like/Quinoprotein amine dehydrogenase"/>
    <property type="match status" value="1"/>
</dbReference>
<dbReference type="InterPro" id="IPR006594">
    <property type="entry name" value="LisH"/>
</dbReference>
<dbReference type="PRINTS" id="PR00320">
    <property type="entry name" value="GPROTEINBRPT"/>
</dbReference>
<evidence type="ECO:0000256" key="4">
    <source>
        <dbReference type="ARBA" id="ARBA00023015"/>
    </source>
</evidence>
<dbReference type="InterPro" id="IPR015943">
    <property type="entry name" value="WD40/YVTN_repeat-like_dom_sf"/>
</dbReference>
<evidence type="ECO:0000256" key="5">
    <source>
        <dbReference type="ARBA" id="ARBA00023163"/>
    </source>
</evidence>
<feature type="region of interest" description="Disordered" evidence="8">
    <location>
        <begin position="151"/>
        <end position="172"/>
    </location>
</feature>
<evidence type="ECO:0000256" key="7">
    <source>
        <dbReference type="PROSITE-ProRule" id="PRU00221"/>
    </source>
</evidence>
<dbReference type="SUPFAM" id="SSF50978">
    <property type="entry name" value="WD40 repeat-like"/>
    <property type="match status" value="1"/>
</dbReference>
<keyword evidence="4" id="KW-0805">Transcription regulation</keyword>
<dbReference type="Gene3D" id="1.20.960.30">
    <property type="match status" value="1"/>
</dbReference>
<evidence type="ECO:0000256" key="1">
    <source>
        <dbReference type="ARBA" id="ARBA00004123"/>
    </source>
</evidence>
<dbReference type="PANTHER" id="PTHR22846:SF2">
    <property type="entry name" value="F-BOX-LIKE_WD REPEAT-CONTAINING PROTEIN EBI"/>
    <property type="match status" value="1"/>
</dbReference>
<feature type="repeat" description="WD" evidence="7">
    <location>
        <begin position="386"/>
        <end position="427"/>
    </location>
</feature>
<comment type="subcellular location">
    <subcellularLocation>
        <location evidence="1">Nucleus</location>
    </subcellularLocation>
</comment>
<dbReference type="PROSITE" id="PS50896">
    <property type="entry name" value="LISH"/>
    <property type="match status" value="1"/>
</dbReference>
<feature type="repeat" description="WD" evidence="7">
    <location>
        <begin position="115"/>
        <end position="150"/>
    </location>
</feature>
<keyword evidence="5" id="KW-0804">Transcription</keyword>
<proteinExistence type="predicted"/>
<feature type="compositionally biased region" description="Polar residues" evidence="8">
    <location>
        <begin position="158"/>
        <end position="171"/>
    </location>
</feature>
<dbReference type="Pfam" id="PF08513">
    <property type="entry name" value="LisH"/>
    <property type="match status" value="1"/>
</dbReference>
<feature type="repeat" description="WD" evidence="7">
    <location>
        <begin position="293"/>
        <end position="334"/>
    </location>
</feature>
<protein>
    <submittedName>
        <fullName evidence="9">Uncharacterized protein</fullName>
    </submittedName>
</protein>
<dbReference type="InterPro" id="IPR020472">
    <property type="entry name" value="WD40_PAC1"/>
</dbReference>
<accession>A0A7S4I3X3</accession>
<dbReference type="EMBL" id="HBKP01011224">
    <property type="protein sequence ID" value="CAE2217827.1"/>
    <property type="molecule type" value="Transcribed_RNA"/>
</dbReference>
<dbReference type="GO" id="GO:0003714">
    <property type="term" value="F:transcription corepressor activity"/>
    <property type="evidence" value="ECO:0007669"/>
    <property type="project" value="InterPro"/>
</dbReference>
<keyword evidence="3" id="KW-0677">Repeat</keyword>
<keyword evidence="6" id="KW-0539">Nucleus</keyword>
<dbReference type="AlphaFoldDB" id="A0A7S4I3X3"/>
<dbReference type="GO" id="GO:0000118">
    <property type="term" value="C:histone deacetylase complex"/>
    <property type="evidence" value="ECO:0007669"/>
    <property type="project" value="TreeGrafter"/>
</dbReference>
<dbReference type="SMART" id="SM00667">
    <property type="entry name" value="LisH"/>
    <property type="match status" value="1"/>
</dbReference>
<dbReference type="SMART" id="SM00320">
    <property type="entry name" value="WD40"/>
    <property type="match status" value="8"/>
</dbReference>